<name>A0AA88E4S3_FICCA</name>
<gene>
    <name evidence="2" type="ORF">TIFTF001_037159</name>
    <name evidence="3" type="ORF">TIFTF001_037162</name>
</gene>
<organism evidence="2 4">
    <name type="scientific">Ficus carica</name>
    <name type="common">Common fig</name>
    <dbReference type="NCBI Taxonomy" id="3494"/>
    <lineage>
        <taxon>Eukaryota</taxon>
        <taxon>Viridiplantae</taxon>
        <taxon>Streptophyta</taxon>
        <taxon>Embryophyta</taxon>
        <taxon>Tracheophyta</taxon>
        <taxon>Spermatophyta</taxon>
        <taxon>Magnoliopsida</taxon>
        <taxon>eudicotyledons</taxon>
        <taxon>Gunneridae</taxon>
        <taxon>Pentapetalae</taxon>
        <taxon>rosids</taxon>
        <taxon>fabids</taxon>
        <taxon>Rosales</taxon>
        <taxon>Moraceae</taxon>
        <taxon>Ficeae</taxon>
        <taxon>Ficus</taxon>
    </lineage>
</organism>
<evidence type="ECO:0000313" key="2">
    <source>
        <dbReference type="EMBL" id="GMN68102.1"/>
    </source>
</evidence>
<comment type="caution">
    <text evidence="2">The sequence shown here is derived from an EMBL/GenBank/DDBJ whole genome shotgun (WGS) entry which is preliminary data.</text>
</comment>
<dbReference type="EMBL" id="BTGU01000552">
    <property type="protein sequence ID" value="GMN68102.1"/>
    <property type="molecule type" value="Genomic_DNA"/>
</dbReference>
<evidence type="ECO:0000313" key="3">
    <source>
        <dbReference type="EMBL" id="GMN68105.1"/>
    </source>
</evidence>
<sequence length="124" mass="14177">MGRPSRKGLRCGRGSVARANTLEPDGDLPEVPKRKLIRGSAAQRRCGQMFSIERAKKPIGSRASHSLMDRWSPAPEILHHQQEFKKGGLAMEVGHERDWVKRERWISVDLGRKGAMLRDVRLRW</sequence>
<dbReference type="AlphaFoldDB" id="A0AA88E4S3"/>
<dbReference type="Proteomes" id="UP001187192">
    <property type="component" value="Unassembled WGS sequence"/>
</dbReference>
<proteinExistence type="predicted"/>
<protein>
    <submittedName>
        <fullName evidence="2">Uncharacterized protein</fullName>
    </submittedName>
</protein>
<dbReference type="EMBL" id="BTGU01000553">
    <property type="protein sequence ID" value="GMN68105.1"/>
    <property type="molecule type" value="Genomic_DNA"/>
</dbReference>
<feature type="compositionally biased region" description="Basic residues" evidence="1">
    <location>
        <begin position="1"/>
        <end position="10"/>
    </location>
</feature>
<evidence type="ECO:0000256" key="1">
    <source>
        <dbReference type="SAM" id="MobiDB-lite"/>
    </source>
</evidence>
<accession>A0AA88E4S3</accession>
<reference evidence="2" key="1">
    <citation type="submission" date="2023-07" db="EMBL/GenBank/DDBJ databases">
        <title>draft genome sequence of fig (Ficus carica).</title>
        <authorList>
            <person name="Takahashi T."/>
            <person name="Nishimura K."/>
        </authorList>
    </citation>
    <scope>NUCLEOTIDE SEQUENCE</scope>
</reference>
<keyword evidence="4" id="KW-1185">Reference proteome</keyword>
<evidence type="ECO:0000313" key="4">
    <source>
        <dbReference type="Proteomes" id="UP001187192"/>
    </source>
</evidence>
<feature type="region of interest" description="Disordered" evidence="1">
    <location>
        <begin position="1"/>
        <end position="31"/>
    </location>
</feature>